<evidence type="ECO:0000313" key="2">
    <source>
        <dbReference type="Proteomes" id="UP000798662"/>
    </source>
</evidence>
<dbReference type="Proteomes" id="UP000798662">
    <property type="component" value="Chromosome 1"/>
</dbReference>
<comment type="caution">
    <text evidence="1">The sequence shown here is derived from an EMBL/GenBank/DDBJ whole genome shotgun (WGS) entry which is preliminary data.</text>
</comment>
<organism evidence="1 2">
    <name type="scientific">Pyropia yezoensis</name>
    <name type="common">Susabi-nori</name>
    <name type="synonym">Porphyra yezoensis</name>
    <dbReference type="NCBI Taxonomy" id="2788"/>
    <lineage>
        <taxon>Eukaryota</taxon>
        <taxon>Rhodophyta</taxon>
        <taxon>Bangiophyceae</taxon>
        <taxon>Bangiales</taxon>
        <taxon>Bangiaceae</taxon>
        <taxon>Pyropia</taxon>
    </lineage>
</organism>
<evidence type="ECO:0000313" key="1">
    <source>
        <dbReference type="EMBL" id="KAK1859811.1"/>
    </source>
</evidence>
<gene>
    <name evidence="1" type="ORF">I4F81_002405</name>
</gene>
<name>A0ACC3BPZ4_PYRYE</name>
<dbReference type="EMBL" id="CM020618">
    <property type="protein sequence ID" value="KAK1859811.1"/>
    <property type="molecule type" value="Genomic_DNA"/>
</dbReference>
<keyword evidence="2" id="KW-1185">Reference proteome</keyword>
<accession>A0ACC3BPZ4</accession>
<proteinExistence type="predicted"/>
<reference evidence="1" key="1">
    <citation type="submission" date="2019-11" db="EMBL/GenBank/DDBJ databases">
        <title>Nori genome reveals adaptations in red seaweeds to the harsh intertidal environment.</title>
        <authorList>
            <person name="Wang D."/>
            <person name="Mao Y."/>
        </authorList>
    </citation>
    <scope>NUCLEOTIDE SEQUENCE</scope>
    <source>
        <tissue evidence="1">Gametophyte</tissue>
    </source>
</reference>
<sequence>MAPPPRPASPPAFLPPSAYGASATVPAGRPLSPRPRAVVGPPPPVSAARTSSWTGALVGSWTRCTSPLPWGATPTQDGSSTGRLPGVVSMDDVRGGGGRAAAPSAPFAPPLPRTTMAADRAHRTDRCGGLTTPSVVGSGGGGGVRPASADGDGGDVCDGADAPPVRRVRLLPRLHVPRAVGSALAVLRVGGARGRPGGGGGVSWAVDAGSATAGEGRDAGAGRRGIARPLPVRPLASAAGVLAPPSAPPPGVDLRPGGLPRPSPPAPVVAPAVVSPPGASPPNEASALPPVKAQRGRKPRLPRLVSAPPTASLTVPSPVATPVAKPRRGRPRLSPPAAKGAVAPVVESLQPDPGAAAKPRRGRPRLSPPPPVKRAAVPTVEPLRTAPEVAATPRRGRPPRPVAAASLTVQAPRRRGRPPASASAPVVALPASGGVAIKRPRGRPPRVPQVEAVSTARVVAPTAPTKVPLALPSPLHKLPLAKPAPAEAAPRARKPHGYWNELRNVETELVAANVALGVGHKGKIMPRLADLRSVDRGDLIAAIAKHGGLRKVAHHLSWRKQPTKKELVAAARRRERGAPAAMKDG</sequence>
<protein>
    <submittedName>
        <fullName evidence="1">Uncharacterized protein</fullName>
    </submittedName>
</protein>